<dbReference type="Pfam" id="PF01546">
    <property type="entry name" value="Peptidase_M20"/>
    <property type="match status" value="1"/>
</dbReference>
<protein>
    <submittedName>
        <fullName evidence="5">Putative selenium metabolism hydrolase</fullName>
    </submittedName>
</protein>
<dbReference type="HOGENOM" id="CLU_021802_2_2_4"/>
<name>F3QNV6_9BURK</name>
<dbReference type="SUPFAM" id="SSF55031">
    <property type="entry name" value="Bacterial exopeptidase dimerisation domain"/>
    <property type="match status" value="1"/>
</dbReference>
<dbReference type="GO" id="GO:0046872">
    <property type="term" value="F:metal ion binding"/>
    <property type="evidence" value="ECO:0007669"/>
    <property type="project" value="UniProtKB-KW"/>
</dbReference>
<evidence type="ECO:0000256" key="3">
    <source>
        <dbReference type="ARBA" id="ARBA00023285"/>
    </source>
</evidence>
<gene>
    <name evidence="5" type="ORF">HMPREF9439_02643</name>
</gene>
<keyword evidence="3" id="KW-0170">Cobalt</keyword>
<dbReference type="Proteomes" id="UP000005156">
    <property type="component" value="Unassembled WGS sequence"/>
</dbReference>
<dbReference type="GeneID" id="43349911"/>
<dbReference type="InterPro" id="IPR017706">
    <property type="entry name" value="Peptidase_M20/DapE_YgeY"/>
</dbReference>
<dbReference type="OrthoDB" id="9809784at2"/>
<keyword evidence="6" id="KW-1185">Reference proteome</keyword>
<evidence type="ECO:0000256" key="1">
    <source>
        <dbReference type="ARBA" id="ARBA00022723"/>
    </source>
</evidence>
<organism evidence="5 6">
    <name type="scientific">Parasutterella excrementihominis YIT 11859</name>
    <dbReference type="NCBI Taxonomy" id="762966"/>
    <lineage>
        <taxon>Bacteria</taxon>
        <taxon>Pseudomonadati</taxon>
        <taxon>Pseudomonadota</taxon>
        <taxon>Betaproteobacteria</taxon>
        <taxon>Burkholderiales</taxon>
        <taxon>Sutterellaceae</taxon>
        <taxon>Parasutterella</taxon>
    </lineage>
</organism>
<feature type="domain" description="Peptidase M20 dimerisation" evidence="4">
    <location>
        <begin position="175"/>
        <end position="280"/>
    </location>
</feature>
<dbReference type="Gene3D" id="3.40.630.10">
    <property type="entry name" value="Zn peptidases"/>
    <property type="match status" value="1"/>
</dbReference>
<dbReference type="GO" id="GO:0006526">
    <property type="term" value="P:L-arginine biosynthetic process"/>
    <property type="evidence" value="ECO:0007669"/>
    <property type="project" value="TreeGrafter"/>
</dbReference>
<dbReference type="PANTHER" id="PTHR43808">
    <property type="entry name" value="ACETYLORNITHINE DEACETYLASE"/>
    <property type="match status" value="1"/>
</dbReference>
<proteinExistence type="predicted"/>
<dbReference type="AlphaFoldDB" id="F3QNV6"/>
<dbReference type="eggNOG" id="COG0624">
    <property type="taxonomic scope" value="Bacteria"/>
</dbReference>
<evidence type="ECO:0000256" key="2">
    <source>
        <dbReference type="ARBA" id="ARBA00022801"/>
    </source>
</evidence>
<dbReference type="InterPro" id="IPR011650">
    <property type="entry name" value="Peptidase_M20_dimer"/>
</dbReference>
<dbReference type="PANTHER" id="PTHR43808:SF31">
    <property type="entry name" value="N-ACETYL-L-CITRULLINE DEACETYLASE"/>
    <property type="match status" value="1"/>
</dbReference>
<reference evidence="5 6" key="1">
    <citation type="submission" date="2011-02" db="EMBL/GenBank/DDBJ databases">
        <authorList>
            <person name="Weinstock G."/>
            <person name="Sodergren E."/>
            <person name="Clifton S."/>
            <person name="Fulton L."/>
            <person name="Fulton B."/>
            <person name="Courtney L."/>
            <person name="Fronick C."/>
            <person name="Harrison M."/>
            <person name="Strong C."/>
            <person name="Farmer C."/>
            <person name="Delahaunty K."/>
            <person name="Markovic C."/>
            <person name="Hall O."/>
            <person name="Minx P."/>
            <person name="Tomlinson C."/>
            <person name="Mitreva M."/>
            <person name="Hou S."/>
            <person name="Chen J."/>
            <person name="Wollam A."/>
            <person name="Pepin K.H."/>
            <person name="Johnson M."/>
            <person name="Bhonagiri V."/>
            <person name="Zhang X."/>
            <person name="Suruliraj S."/>
            <person name="Warren W."/>
            <person name="Chinwalla A."/>
            <person name="Mardis E.R."/>
            <person name="Wilson R.K."/>
        </authorList>
    </citation>
    <scope>NUCLEOTIDE SEQUENCE [LARGE SCALE GENOMIC DNA]</scope>
    <source>
        <strain evidence="5 6">YIT 11859</strain>
    </source>
</reference>
<dbReference type="EMBL" id="AFBP01000097">
    <property type="protein sequence ID" value="EGG50418.1"/>
    <property type="molecule type" value="Genomic_DNA"/>
</dbReference>
<dbReference type="RefSeq" id="WP_008811369.1">
    <property type="nucleotide sequence ID" value="NZ_GL883762.1"/>
</dbReference>
<dbReference type="GO" id="GO:0008777">
    <property type="term" value="F:acetylornithine deacetylase activity"/>
    <property type="evidence" value="ECO:0007669"/>
    <property type="project" value="TreeGrafter"/>
</dbReference>
<comment type="caution">
    <text evidence="5">The sequence shown here is derived from an EMBL/GenBank/DDBJ whole genome shotgun (WGS) entry which is preliminary data.</text>
</comment>
<dbReference type="Gene3D" id="3.30.70.360">
    <property type="match status" value="1"/>
</dbReference>
<keyword evidence="1" id="KW-0479">Metal-binding</keyword>
<dbReference type="Pfam" id="PF07687">
    <property type="entry name" value="M20_dimer"/>
    <property type="match status" value="1"/>
</dbReference>
<dbReference type="SUPFAM" id="SSF53187">
    <property type="entry name" value="Zn-dependent exopeptidases"/>
    <property type="match status" value="1"/>
</dbReference>
<dbReference type="InterPro" id="IPR050072">
    <property type="entry name" value="Peptidase_M20A"/>
</dbReference>
<evidence type="ECO:0000313" key="5">
    <source>
        <dbReference type="EMBL" id="EGG50418.1"/>
    </source>
</evidence>
<accession>F3QNV6</accession>
<sequence>MKHSVPAQTENDLIDFYRNAIRTRSYSNQEGDIAVLILKEMEKLGYDECYIDRVGNVVGRVGSGKKIIHFDSHMDTVNAGDPALWDHPPFSADYADEYIYGRGSVDMKGGLSASVYAAAEAKKQGLLDGKTVYVTTTVCEEDCDGVNLINFYKDSGIKPNFVFICEPSYNVITLGHNGKMQVRIRTQGISAHGSAPEKGVNAVYEMAEIITRVDELNKRLQKTEGKGTVVLSKISSVAASLNAVPSECEIYLDRRLRLGETIEDVKKEMDALVEGKPAKWELGVLKETSWKGEELVYLPEHDPWKIAEDAELTKACIRAYEDVFGEKPKKFEFWDFGTNAVVPVSMGIPTIGFGPGEYKLAHMINERCRPEQVKEAANFYLNTIAEL</sequence>
<dbReference type="InterPro" id="IPR036264">
    <property type="entry name" value="Bact_exopeptidase_dim_dom"/>
</dbReference>
<dbReference type="NCBIfam" id="NF009555">
    <property type="entry name" value="PRK13004.1"/>
    <property type="match status" value="1"/>
</dbReference>
<evidence type="ECO:0000313" key="6">
    <source>
        <dbReference type="Proteomes" id="UP000005156"/>
    </source>
</evidence>
<dbReference type="InterPro" id="IPR002933">
    <property type="entry name" value="Peptidase_M20"/>
</dbReference>
<dbReference type="NCBIfam" id="TIGR03526">
    <property type="entry name" value="selenium_YgeY"/>
    <property type="match status" value="1"/>
</dbReference>
<keyword evidence="2 5" id="KW-0378">Hydrolase</keyword>
<evidence type="ECO:0000259" key="4">
    <source>
        <dbReference type="Pfam" id="PF07687"/>
    </source>
</evidence>